<dbReference type="InterPro" id="IPR029063">
    <property type="entry name" value="SAM-dependent_MTases_sf"/>
</dbReference>
<dbReference type="SUPFAM" id="SSF54373">
    <property type="entry name" value="FAD-linked reductases, C-terminal domain"/>
    <property type="match status" value="1"/>
</dbReference>
<evidence type="ECO:0000256" key="7">
    <source>
        <dbReference type="ARBA" id="ARBA00022827"/>
    </source>
</evidence>
<feature type="region of interest" description="tRNA (mnm(5)s(2)U34)-methyltransferase" evidence="10">
    <location>
        <begin position="1"/>
        <end position="233"/>
    </location>
</feature>
<dbReference type="InterPro" id="IPR008471">
    <property type="entry name" value="MnmC-like_methylTransf"/>
</dbReference>
<feature type="domain" description="MnmC-like methyltransferase" evidence="12">
    <location>
        <begin position="114"/>
        <end position="230"/>
    </location>
</feature>
<comment type="cofactor">
    <cofactor evidence="10">
        <name>FAD</name>
        <dbReference type="ChEBI" id="CHEBI:57692"/>
    </cofactor>
</comment>
<comment type="caution">
    <text evidence="13">The sequence shown here is derived from an EMBL/GenBank/DDBJ whole genome shotgun (WGS) entry which is preliminary data.</text>
</comment>
<comment type="subcellular location">
    <subcellularLocation>
        <location evidence="10">Cytoplasm</location>
    </subcellularLocation>
</comment>
<keyword evidence="5 10" id="KW-0949">S-adenosyl-L-methionine</keyword>
<comment type="similarity">
    <text evidence="10">In the N-terminal section; belongs to the methyltransferase superfamily. tRNA (mnm(5)s(2)U34)-methyltransferase family.</text>
</comment>
<dbReference type="SUPFAM" id="SSF51905">
    <property type="entry name" value="FAD/NAD(P)-binding domain"/>
    <property type="match status" value="1"/>
</dbReference>
<dbReference type="PANTHER" id="PTHR13847">
    <property type="entry name" value="SARCOSINE DEHYDROGENASE-RELATED"/>
    <property type="match status" value="1"/>
</dbReference>
<evidence type="ECO:0000313" key="14">
    <source>
        <dbReference type="Proteomes" id="UP001041814"/>
    </source>
</evidence>
<dbReference type="InterPro" id="IPR047785">
    <property type="entry name" value="tRNA_MNMC2"/>
</dbReference>
<comment type="catalytic activity">
    <reaction evidence="10">
        <text>5-aminomethyl-2-thiouridine(34) in tRNA + S-adenosyl-L-methionine = 5-methylaminomethyl-2-thiouridine(34) in tRNA + S-adenosyl-L-homocysteine + H(+)</text>
        <dbReference type="Rhea" id="RHEA:19569"/>
        <dbReference type="Rhea" id="RHEA-COMP:10195"/>
        <dbReference type="Rhea" id="RHEA-COMP:10197"/>
        <dbReference type="ChEBI" id="CHEBI:15378"/>
        <dbReference type="ChEBI" id="CHEBI:57856"/>
        <dbReference type="ChEBI" id="CHEBI:59789"/>
        <dbReference type="ChEBI" id="CHEBI:74454"/>
        <dbReference type="ChEBI" id="CHEBI:74455"/>
        <dbReference type="EC" id="2.1.1.61"/>
    </reaction>
</comment>
<evidence type="ECO:0000259" key="11">
    <source>
        <dbReference type="Pfam" id="PF01266"/>
    </source>
</evidence>
<dbReference type="Gene3D" id="3.50.50.60">
    <property type="entry name" value="FAD/NAD(P)-binding domain"/>
    <property type="match status" value="1"/>
</dbReference>
<gene>
    <name evidence="10" type="primary">mnmC</name>
    <name evidence="13" type="ORF">CKO43_07925</name>
</gene>
<comment type="similarity">
    <text evidence="10">In the C-terminal section; belongs to the DAO family.</text>
</comment>
<evidence type="ECO:0000256" key="8">
    <source>
        <dbReference type="ARBA" id="ARBA00023002"/>
    </source>
</evidence>
<evidence type="ECO:0000256" key="3">
    <source>
        <dbReference type="ARBA" id="ARBA00022630"/>
    </source>
</evidence>
<keyword evidence="9 10" id="KW-0511">Multifunctional enzyme</keyword>
<comment type="function">
    <text evidence="10">Catalyzes the last two steps in the biosynthesis of 5-methylaminomethyl-2-thiouridine (mnm(5)s(2)U) at the wobble position (U34) in tRNA. Catalyzes the FAD-dependent demodification of cmnm(5)s(2)U34 to nm(5)s(2)U34, followed by the transfer of a methyl group from S-adenosyl-L-methionine to nm(5)s(2)U34, to form mnm(5)s(2)U34.</text>
</comment>
<evidence type="ECO:0000256" key="4">
    <source>
        <dbReference type="ARBA" id="ARBA00022679"/>
    </source>
</evidence>
<dbReference type="EMBL" id="NRRU01000023">
    <property type="protein sequence ID" value="MBK1712704.1"/>
    <property type="molecule type" value="Genomic_DNA"/>
</dbReference>
<reference evidence="13" key="1">
    <citation type="submission" date="2017-08" db="EMBL/GenBank/DDBJ databases">
        <authorList>
            <person name="Imhoff J.F."/>
            <person name="Rahn T."/>
            <person name="Kuenzel S."/>
            <person name="Neulinger S.C."/>
        </authorList>
    </citation>
    <scope>NUCLEOTIDE SEQUENCE</scope>
    <source>
        <strain evidence="13">IM 151</strain>
    </source>
</reference>
<dbReference type="InterPro" id="IPR023032">
    <property type="entry name" value="tRNA_MAMT_biosynth_bifunc_MnmC"/>
</dbReference>
<keyword evidence="7 10" id="KW-0274">FAD</keyword>
<dbReference type="Pfam" id="PF01266">
    <property type="entry name" value="DAO"/>
    <property type="match status" value="1"/>
</dbReference>
<dbReference type="Gene3D" id="3.30.9.10">
    <property type="entry name" value="D-Amino Acid Oxidase, subunit A, domain 2"/>
    <property type="match status" value="1"/>
</dbReference>
<keyword evidence="1 10" id="KW-0963">Cytoplasm</keyword>
<dbReference type="InterPro" id="IPR036188">
    <property type="entry name" value="FAD/NAD-bd_sf"/>
</dbReference>
<evidence type="ECO:0000256" key="10">
    <source>
        <dbReference type="HAMAP-Rule" id="MF_01102"/>
    </source>
</evidence>
<dbReference type="InterPro" id="IPR006076">
    <property type="entry name" value="FAD-dep_OxRdtase"/>
</dbReference>
<evidence type="ECO:0000259" key="12">
    <source>
        <dbReference type="Pfam" id="PF05430"/>
    </source>
</evidence>
<keyword evidence="3 10" id="KW-0285">Flavoprotein</keyword>
<dbReference type="EC" id="2.1.1.61" evidence="10"/>
<feature type="region of interest" description="FAD-dependent cmnm(5)s(2)U34 oxidoreductase" evidence="10">
    <location>
        <begin position="257"/>
        <end position="639"/>
    </location>
</feature>
<evidence type="ECO:0000256" key="1">
    <source>
        <dbReference type="ARBA" id="ARBA00022490"/>
    </source>
</evidence>
<dbReference type="NCBIfam" id="NF033855">
    <property type="entry name" value="tRNA_MNMC2"/>
    <property type="match status" value="1"/>
</dbReference>
<dbReference type="Pfam" id="PF05430">
    <property type="entry name" value="Methyltransf_30"/>
    <property type="match status" value="1"/>
</dbReference>
<dbReference type="EC" id="1.5.-.-" evidence="10"/>
<evidence type="ECO:0000313" key="13">
    <source>
        <dbReference type="EMBL" id="MBK1712704.1"/>
    </source>
</evidence>
<protein>
    <recommendedName>
        <fullName evidence="10">tRNA 5-methylaminomethyl-2-thiouridine biosynthesis bifunctional protein MnmC</fullName>
        <shortName evidence="10">tRNA mnm(5)s(2)U biosynthesis bifunctional protein</shortName>
    </recommendedName>
    <domain>
        <recommendedName>
            <fullName evidence="10">tRNA (mnm(5)s(2)U34)-methyltransferase</fullName>
            <ecNumber evidence="10">2.1.1.61</ecNumber>
        </recommendedName>
    </domain>
    <domain>
        <recommendedName>
            <fullName evidence="10">FAD-dependent cmnm(5)s(2)U34 oxidoreductase</fullName>
            <ecNumber evidence="10">1.5.-.-</ecNumber>
        </recommendedName>
    </domain>
</protein>
<dbReference type="Proteomes" id="UP001041814">
    <property type="component" value="Unassembled WGS sequence"/>
</dbReference>
<dbReference type="NCBIfam" id="TIGR03197">
    <property type="entry name" value="MnmC_Cterm"/>
    <property type="match status" value="1"/>
</dbReference>
<evidence type="ECO:0000256" key="2">
    <source>
        <dbReference type="ARBA" id="ARBA00022603"/>
    </source>
</evidence>
<evidence type="ECO:0000256" key="6">
    <source>
        <dbReference type="ARBA" id="ARBA00022694"/>
    </source>
</evidence>
<name>A0ABS1DRS3_RUBGE</name>
<dbReference type="PANTHER" id="PTHR13847:SF283">
    <property type="entry name" value="TRNA 5-METHYLAMINOMETHYL-2-THIOURIDINE BIOSYNTHESIS BIFUNCTIONAL PROTEIN MNMC"/>
    <property type="match status" value="1"/>
</dbReference>
<dbReference type="Gene3D" id="3.40.50.150">
    <property type="entry name" value="Vaccinia Virus protein VP39"/>
    <property type="match status" value="1"/>
</dbReference>
<evidence type="ECO:0000256" key="9">
    <source>
        <dbReference type="ARBA" id="ARBA00023268"/>
    </source>
</evidence>
<reference evidence="13" key="2">
    <citation type="journal article" date="2020" name="Microorganisms">
        <title>Osmotic Adaptation and Compatible Solute Biosynthesis of Phototrophic Bacteria as Revealed from Genome Analyses.</title>
        <authorList>
            <person name="Imhoff J.F."/>
            <person name="Rahn T."/>
            <person name="Kunzel S."/>
            <person name="Keller A."/>
            <person name="Neulinger S.C."/>
        </authorList>
    </citation>
    <scope>NUCLEOTIDE SEQUENCE</scope>
    <source>
        <strain evidence="13">IM 151</strain>
    </source>
</reference>
<keyword evidence="8 10" id="KW-0560">Oxidoreductase</keyword>
<evidence type="ECO:0000256" key="5">
    <source>
        <dbReference type="ARBA" id="ARBA00022691"/>
    </source>
</evidence>
<sequence length="639" mass="66853">MKTEPVVPANIAFDAAGQAHAPDFGDCYHPPIGAFEQAQHVFLGGNGLPGRWAGRGRFVVLETGFGLGNNFLATWAAWRDDPARCERLVFVSLERHPPRRADLEAAHRGSQRPELAAALLAAWPAAMPNLHPLAFDGGRVQLLLGFGDAAALLPELHLSADAIYLDGFAPVCNPAMWQPRLFQALGRLCRPGSTAATWSVARPVRDGLAAAGFDVQRVPGIGGKREISVARWAPRFVPPAPPRDAAAVPQARTAIVVGAGLAGAAVAQALAAEGLDVTVLERHARPAAETSGNPAGIFHGTVHADDGPHARLLRAGALLAARDYGALFEAGQVPGSARGLLRLDPGPVEAMRALAARQRLPADWVRPLDAAETAGLAGVDPGSPAWLYPGGGWCSPPKLAAHWLALPGVRFVGGVTVERVDRAGADWCVFDAAGTLLAQAPVLVLATASEAKRLAAPWLPGGGWPLRRVRGQVSAWTGPRTPLQLPLAGGGYALPGPDGGVVFGATSQAGDEDTALRESDHADNLAKLARLTGLVPPADALAWPGRVGWRLVAEDKLPIIGALPAAVPEHRAEQPRRWPRHAGLFVCTALGSRGLTLAPLAGRLVAAMATGAPWPLEQDLADAVDPARWLARARRLGRG</sequence>
<feature type="domain" description="FAD dependent oxidoreductase" evidence="11">
    <location>
        <begin position="255"/>
        <end position="608"/>
    </location>
</feature>
<dbReference type="SUPFAM" id="SSF53335">
    <property type="entry name" value="S-adenosyl-L-methionine-dependent methyltransferases"/>
    <property type="match status" value="1"/>
</dbReference>
<keyword evidence="2 10" id="KW-0489">Methyltransferase</keyword>
<accession>A0ABS1DRS3</accession>
<dbReference type="RefSeq" id="WP_200378344.1">
    <property type="nucleotide sequence ID" value="NZ_NRRU01000023.1"/>
</dbReference>
<keyword evidence="14" id="KW-1185">Reference proteome</keyword>
<dbReference type="InterPro" id="IPR017610">
    <property type="entry name" value="tRNA_S-uridine_synth_MnmC_C"/>
</dbReference>
<organism evidence="13 14">
    <name type="scientific">Rubrivivax gelatinosus</name>
    <name type="common">Rhodocyclus gelatinosus</name>
    <name type="synonym">Rhodopseudomonas gelatinosa</name>
    <dbReference type="NCBI Taxonomy" id="28068"/>
    <lineage>
        <taxon>Bacteria</taxon>
        <taxon>Pseudomonadati</taxon>
        <taxon>Pseudomonadota</taxon>
        <taxon>Betaproteobacteria</taxon>
        <taxon>Burkholderiales</taxon>
        <taxon>Sphaerotilaceae</taxon>
        <taxon>Rubrivivax</taxon>
    </lineage>
</organism>
<keyword evidence="4 10" id="KW-0808">Transferase</keyword>
<proteinExistence type="inferred from homology"/>
<dbReference type="HAMAP" id="MF_01102">
    <property type="entry name" value="MnmC"/>
    <property type="match status" value="1"/>
</dbReference>
<keyword evidence="6 10" id="KW-0819">tRNA processing</keyword>